<dbReference type="Proteomes" id="UP001485043">
    <property type="component" value="Unassembled WGS sequence"/>
</dbReference>
<evidence type="ECO:0000313" key="11">
    <source>
        <dbReference type="Proteomes" id="UP001485043"/>
    </source>
</evidence>
<dbReference type="Pfam" id="PF00067">
    <property type="entry name" value="p450"/>
    <property type="match status" value="2"/>
</dbReference>
<keyword evidence="7" id="KW-0812">Transmembrane</keyword>
<proteinExistence type="inferred from homology"/>
<accession>A0AAW1TCC9</accession>
<evidence type="ECO:0000256" key="5">
    <source>
        <dbReference type="RuleBase" id="RU004241"/>
    </source>
</evidence>
<reference evidence="10 11" key="1">
    <citation type="journal article" date="2024" name="Nat. Commun.">
        <title>Phylogenomics reveals the evolutionary origins of lichenization in chlorophyte algae.</title>
        <authorList>
            <person name="Puginier C."/>
            <person name="Libourel C."/>
            <person name="Otte J."/>
            <person name="Skaloud P."/>
            <person name="Haon M."/>
            <person name="Grisel S."/>
            <person name="Petersen M."/>
            <person name="Berrin J.G."/>
            <person name="Delaux P.M."/>
            <person name="Dal Grande F."/>
            <person name="Keller J."/>
        </authorList>
    </citation>
    <scope>NUCLEOTIDE SEQUENCE [LARGE SCALE GENOMIC DNA]</scope>
    <source>
        <strain evidence="10 11">SAG 2523</strain>
    </source>
</reference>
<gene>
    <name evidence="10" type="ORF">WJX84_008214</name>
</gene>
<feature type="region of interest" description="Disordered" evidence="6">
    <location>
        <begin position="631"/>
        <end position="660"/>
    </location>
</feature>
<dbReference type="SUPFAM" id="SSF48264">
    <property type="entry name" value="Cytochrome P450"/>
    <property type="match status" value="1"/>
</dbReference>
<dbReference type="EMBL" id="JALJOV010000153">
    <property type="protein sequence ID" value="KAK9866544.1"/>
    <property type="molecule type" value="Genomic_DNA"/>
</dbReference>
<comment type="caution">
    <text evidence="10">The sequence shown here is derived from an EMBL/GenBank/DDBJ whole genome shotgun (WGS) entry which is preliminary data.</text>
</comment>
<dbReference type="PROSITE" id="PS50873">
    <property type="entry name" value="PEROXIDASE_4"/>
    <property type="match status" value="1"/>
</dbReference>
<name>A0AAW1TCC9_9CHLO</name>
<evidence type="ECO:0000256" key="6">
    <source>
        <dbReference type="SAM" id="MobiDB-lite"/>
    </source>
</evidence>
<dbReference type="InterPro" id="IPR002207">
    <property type="entry name" value="Peroxidase_I"/>
</dbReference>
<dbReference type="SUPFAM" id="SSF48113">
    <property type="entry name" value="Heme-dependent peroxidases"/>
    <property type="match status" value="1"/>
</dbReference>
<evidence type="ECO:0000256" key="2">
    <source>
        <dbReference type="ARBA" id="ARBA00022617"/>
    </source>
</evidence>
<feature type="signal peptide" evidence="8">
    <location>
        <begin position="1"/>
        <end position="22"/>
    </location>
</feature>
<feature type="transmembrane region" description="Helical" evidence="7">
    <location>
        <begin position="873"/>
        <end position="896"/>
    </location>
</feature>
<evidence type="ECO:0000256" key="7">
    <source>
        <dbReference type="SAM" id="Phobius"/>
    </source>
</evidence>
<dbReference type="PANTHER" id="PTHR24304:SF2">
    <property type="entry name" value="24-HYDROXYCHOLESTEROL 7-ALPHA-HYDROXYLASE"/>
    <property type="match status" value="1"/>
</dbReference>
<comment type="similarity">
    <text evidence="1">Belongs to the cytochrome P450 family.</text>
</comment>
<keyword evidence="3" id="KW-0479">Metal-binding</keyword>
<keyword evidence="4" id="KW-0408">Iron</keyword>
<dbReference type="InterPro" id="IPR036396">
    <property type="entry name" value="Cyt_P450_sf"/>
</dbReference>
<dbReference type="GO" id="GO:0004497">
    <property type="term" value="F:monooxygenase activity"/>
    <property type="evidence" value="ECO:0007669"/>
    <property type="project" value="InterPro"/>
</dbReference>
<evidence type="ECO:0000259" key="9">
    <source>
        <dbReference type="PROSITE" id="PS50873"/>
    </source>
</evidence>
<feature type="compositionally biased region" description="Low complexity" evidence="6">
    <location>
        <begin position="848"/>
        <end position="861"/>
    </location>
</feature>
<feature type="chain" id="PRO_5043833698" description="Plant heme peroxidase family profile domain-containing protein" evidence="8">
    <location>
        <begin position="23"/>
        <end position="908"/>
    </location>
</feature>
<dbReference type="InterPro" id="IPR050529">
    <property type="entry name" value="CYP450_sterol_14alpha_dmase"/>
</dbReference>
<keyword evidence="8" id="KW-0732">Signal</keyword>
<feature type="region of interest" description="Disordered" evidence="6">
    <location>
        <begin position="842"/>
        <end position="861"/>
    </location>
</feature>
<dbReference type="PRINTS" id="PR00458">
    <property type="entry name" value="PEROXIDASE"/>
</dbReference>
<dbReference type="AlphaFoldDB" id="A0AAW1TCC9"/>
<keyword evidence="7" id="KW-1133">Transmembrane helix</keyword>
<dbReference type="GO" id="GO:0004601">
    <property type="term" value="F:peroxidase activity"/>
    <property type="evidence" value="ECO:0007669"/>
    <property type="project" value="InterPro"/>
</dbReference>
<sequence>MHMLVALFTLGLLGLAPWLISNHRLASNNTPTVASWPVFGSILPFATRGASFIHVCRLKYGDAFRLRLPGQSVVFLFHPKAIQVFFQSPDSEISFRLAVERFTNRVFGLPSKDFYPQHMAMLDALRGLLTPQHMHGLAQVQLAAMRDAADAILPAHGEVDLMETVSQVLTPAAIRMLFGAAFLERHGTQAVLRAFATFESGFELAASPVPHWLQPGWRRARAWLLSALRQSLACGDLEGQVVGQLLHQVPMPQQATPHILLAVLWASLANTVPATFWTLAYLLQPEHAHHMEDVQRLITGNGADQGPPPVGQRCGQHHRSVPTEVLQDAGGGCDFQHANDQDAALIQVAMQRGTKLAVCISEAVRLQAPGMDIRIAAQDLRLPADDSGRMHTISQGQLLAVSPYESHRDLRLFGEDAAGFRPDRLPISGMGGIPGVSGLAGMAFGGGRFRCPGRFLAEAEVALAAGFFLRHYSIYPGCRPMASAHRKQVSLQPQNDKLSSEGRQCPKGAPNPQAISQSSSDALGEPADPHQPDDMAAPTNTRADTGSRKIDHRRDGINHKLDRRLHSVEHDEAKQSKGGLRGGAECCLLPPAELRRQINRQLEPRRSGIESIRETCKRWFVSKQLLEMSRTSMSVPGPQEFDKIRSTGGANGSIRNEKELRHPGNEGLKAAVEALGGIKESHPSLTYADLYQLAGIVALETSGGPVVPFRAGRRDSAISPPEGRIPTLLDASGKPSLEEFKKAARRAGLSHRRLMVLCGAHTLCRWWATDTGAPPHLDKYYRDDTAFDNGYFRLLLTGKIPQDSVLLEDPELKMFALEYAKSQALFFQDYGAAHEQLSNLGTRLASTPGSRPSSSRPSGSSIFDTSSWTATEYAVGAAVVMAGSALAVGWWSRIWLKRRRHLPSKLIR</sequence>
<dbReference type="Gene3D" id="1.10.630.10">
    <property type="entry name" value="Cytochrome P450"/>
    <property type="match status" value="1"/>
</dbReference>
<keyword evidence="7" id="KW-0472">Membrane</keyword>
<dbReference type="GO" id="GO:0006979">
    <property type="term" value="P:response to oxidative stress"/>
    <property type="evidence" value="ECO:0007669"/>
    <property type="project" value="InterPro"/>
</dbReference>
<evidence type="ECO:0000256" key="4">
    <source>
        <dbReference type="ARBA" id="ARBA00023004"/>
    </source>
</evidence>
<evidence type="ECO:0000256" key="8">
    <source>
        <dbReference type="SAM" id="SignalP"/>
    </source>
</evidence>
<dbReference type="PRINTS" id="PR00459">
    <property type="entry name" value="ASPEROXIDASE"/>
</dbReference>
<comment type="similarity">
    <text evidence="5">Belongs to the peroxidase family.</text>
</comment>
<dbReference type="Pfam" id="PF00141">
    <property type="entry name" value="peroxidase"/>
    <property type="match status" value="1"/>
</dbReference>
<evidence type="ECO:0000256" key="1">
    <source>
        <dbReference type="ARBA" id="ARBA00010617"/>
    </source>
</evidence>
<evidence type="ECO:0000256" key="3">
    <source>
        <dbReference type="ARBA" id="ARBA00022723"/>
    </source>
</evidence>
<dbReference type="InterPro" id="IPR010255">
    <property type="entry name" value="Haem_peroxidase_sf"/>
</dbReference>
<dbReference type="InterPro" id="IPR001128">
    <property type="entry name" value="Cyt_P450"/>
</dbReference>
<dbReference type="GO" id="GO:0020037">
    <property type="term" value="F:heme binding"/>
    <property type="evidence" value="ECO:0007669"/>
    <property type="project" value="InterPro"/>
</dbReference>
<dbReference type="PANTHER" id="PTHR24304">
    <property type="entry name" value="CYTOCHROME P450 FAMILY 7"/>
    <property type="match status" value="1"/>
</dbReference>
<dbReference type="GO" id="GO:0016705">
    <property type="term" value="F:oxidoreductase activity, acting on paired donors, with incorporation or reduction of molecular oxygen"/>
    <property type="evidence" value="ECO:0007669"/>
    <property type="project" value="InterPro"/>
</dbReference>
<protein>
    <recommendedName>
        <fullName evidence="9">Plant heme peroxidase family profile domain-containing protein</fullName>
    </recommendedName>
</protein>
<keyword evidence="2" id="KW-0349">Heme</keyword>
<dbReference type="Gene3D" id="1.10.520.10">
    <property type="match status" value="1"/>
</dbReference>
<feature type="compositionally biased region" description="Basic and acidic residues" evidence="6">
    <location>
        <begin position="545"/>
        <end position="555"/>
    </location>
</feature>
<dbReference type="Gene3D" id="1.10.420.10">
    <property type="entry name" value="Peroxidase, domain 2"/>
    <property type="match status" value="1"/>
</dbReference>
<evidence type="ECO:0000313" key="10">
    <source>
        <dbReference type="EMBL" id="KAK9866544.1"/>
    </source>
</evidence>
<feature type="domain" description="Plant heme peroxidase family profile" evidence="9">
    <location>
        <begin position="666"/>
        <end position="863"/>
    </location>
</feature>
<dbReference type="InterPro" id="IPR002016">
    <property type="entry name" value="Haem_peroxidase"/>
</dbReference>
<keyword evidence="11" id="KW-1185">Reference proteome</keyword>
<feature type="region of interest" description="Disordered" evidence="6">
    <location>
        <begin position="485"/>
        <end position="555"/>
    </location>
</feature>
<organism evidence="10 11">
    <name type="scientific">Apatococcus fuscideae</name>
    <dbReference type="NCBI Taxonomy" id="2026836"/>
    <lineage>
        <taxon>Eukaryota</taxon>
        <taxon>Viridiplantae</taxon>
        <taxon>Chlorophyta</taxon>
        <taxon>core chlorophytes</taxon>
        <taxon>Trebouxiophyceae</taxon>
        <taxon>Chlorellales</taxon>
        <taxon>Chlorellaceae</taxon>
        <taxon>Apatococcus</taxon>
    </lineage>
</organism>
<dbReference type="GO" id="GO:0005506">
    <property type="term" value="F:iron ion binding"/>
    <property type="evidence" value="ECO:0007669"/>
    <property type="project" value="InterPro"/>
</dbReference>